<feature type="region of interest" description="Disordered" evidence="2">
    <location>
        <begin position="776"/>
        <end position="799"/>
    </location>
</feature>
<dbReference type="InterPro" id="IPR039323">
    <property type="entry name" value="ANKRD_45/46/60"/>
</dbReference>
<dbReference type="EMBL" id="JACVVK020000792">
    <property type="protein sequence ID" value="KAK7445510.1"/>
    <property type="molecule type" value="Genomic_DNA"/>
</dbReference>
<feature type="region of interest" description="Disordered" evidence="2">
    <location>
        <begin position="538"/>
        <end position="616"/>
    </location>
</feature>
<dbReference type="InterPro" id="IPR002110">
    <property type="entry name" value="Ankyrin_rpt"/>
</dbReference>
<protein>
    <submittedName>
        <fullName evidence="3">Uncharacterized protein</fullName>
    </submittedName>
</protein>
<feature type="compositionally biased region" description="Basic and acidic residues" evidence="2">
    <location>
        <begin position="591"/>
        <end position="600"/>
    </location>
</feature>
<organism evidence="3 4">
    <name type="scientific">Batillaria attramentaria</name>
    <dbReference type="NCBI Taxonomy" id="370345"/>
    <lineage>
        <taxon>Eukaryota</taxon>
        <taxon>Metazoa</taxon>
        <taxon>Spiralia</taxon>
        <taxon>Lophotrochozoa</taxon>
        <taxon>Mollusca</taxon>
        <taxon>Gastropoda</taxon>
        <taxon>Caenogastropoda</taxon>
        <taxon>Sorbeoconcha</taxon>
        <taxon>Cerithioidea</taxon>
        <taxon>Batillariidae</taxon>
        <taxon>Batillaria</taxon>
    </lineage>
</organism>
<dbReference type="PANTHER" id="PTHR22677:SF4">
    <property type="entry name" value="USHER SYNDROME TYPE-1G PROTEIN-LIKE PROTEIN"/>
    <property type="match status" value="1"/>
</dbReference>
<evidence type="ECO:0000256" key="2">
    <source>
        <dbReference type="SAM" id="MobiDB-lite"/>
    </source>
</evidence>
<name>A0ABD0J0Z1_9CAEN</name>
<feature type="compositionally biased region" description="Basic and acidic residues" evidence="2">
    <location>
        <begin position="787"/>
        <end position="799"/>
    </location>
</feature>
<feature type="compositionally biased region" description="Polar residues" evidence="2">
    <location>
        <begin position="233"/>
        <end position="242"/>
    </location>
</feature>
<keyword evidence="4" id="KW-1185">Reference proteome</keyword>
<dbReference type="SMART" id="SM00248">
    <property type="entry name" value="ANK"/>
    <property type="match status" value="2"/>
</dbReference>
<feature type="compositionally biased region" description="Low complexity" evidence="2">
    <location>
        <begin position="556"/>
        <end position="570"/>
    </location>
</feature>
<dbReference type="AlphaFoldDB" id="A0ABD0J0Z1"/>
<feature type="compositionally biased region" description="Basic and acidic residues" evidence="2">
    <location>
        <begin position="459"/>
        <end position="475"/>
    </location>
</feature>
<comment type="caution">
    <text evidence="3">The sequence shown here is derived from an EMBL/GenBank/DDBJ whole genome shotgun (WGS) entry which is preliminary data.</text>
</comment>
<evidence type="ECO:0000313" key="4">
    <source>
        <dbReference type="Proteomes" id="UP001519460"/>
    </source>
</evidence>
<gene>
    <name evidence="3" type="ORF">BaRGS_00040339</name>
</gene>
<proteinExistence type="predicted"/>
<reference evidence="3 4" key="1">
    <citation type="journal article" date="2023" name="Sci. Data">
        <title>Genome assembly of the Korean intertidal mud-creeper Batillaria attramentaria.</title>
        <authorList>
            <person name="Patra A.K."/>
            <person name="Ho P.T."/>
            <person name="Jun S."/>
            <person name="Lee S.J."/>
            <person name="Kim Y."/>
            <person name="Won Y.J."/>
        </authorList>
    </citation>
    <scope>NUCLEOTIDE SEQUENCE [LARGE SCALE GENOMIC DNA]</scope>
    <source>
        <strain evidence="3">Wonlab-2016</strain>
    </source>
</reference>
<dbReference type="InterPro" id="IPR036770">
    <property type="entry name" value="Ankyrin_rpt-contain_sf"/>
</dbReference>
<feature type="region of interest" description="Disordered" evidence="2">
    <location>
        <begin position="458"/>
        <end position="490"/>
    </location>
</feature>
<dbReference type="Pfam" id="PF12796">
    <property type="entry name" value="Ank_2"/>
    <property type="match status" value="1"/>
</dbReference>
<dbReference type="Proteomes" id="UP001519460">
    <property type="component" value="Unassembled WGS sequence"/>
</dbReference>
<evidence type="ECO:0000313" key="3">
    <source>
        <dbReference type="EMBL" id="KAK7445510.1"/>
    </source>
</evidence>
<sequence length="845" mass="93272">MSFTLFVILPSEDVCSLRNLHSGTTVRVVRKKLELAAGLPAQTYRLTCPQGQLLYEDHVLRLDANVWDGFIMRAHLLDSWQELYDHIVANEIDDVIQHGAVHMRKGAVVIEGEDEGKVKDLVTERGVVALFVSSFLGMLDMCKALLSVGVNPNGKTPFGRTPLFAALSRDNDHVMELLLSHRAALELRDVDGVTAVDVGRRLVAKQCMRKIRHLQLQGRAGDNGSATGPRPVYSSSGASQGQARKGNGHLRVIRIPSGASETTTTVRDTSTPIAAHKRPPTVKLFREASASSGGDSQQRHRTPTEGKFRNGFTPDSRASGVPPSRSRQGVIGGGEVFYTWENNANSVGRTPSAAGMQVRIQTPSVAGTPQFSNGKTSRLGRSYGVSWSDSVSVTSASPRMLPFRPAVHDLTVAVPSTVLTTPAISTTIRSIDKGETDGATGGSGVRKQSALYKYYIDPGLRHNDSHQPHHDKEPHVPAQEPPGRPPSRLESHYFSAADFNGDHPLDKHAGDNSLMGSQEALSVGSAPELQTASGLESLGAGQQPVNHPDSDDDGGRVITSRGTTTRSSGRGSDDDDADDRTAENTQAFNEWLKELKERPLSRPQTATPGSLHRRKSRPLKDLIQVGAVADPKADPTGYISAFREWQQGRSHQVASIADIKEARRRTEEKRKQLLAMALTYEDWMEHAEERKQLMGAILRADLTQLSAIEQHTFRTRRAPRQISFTQWREKVDRREGEIRQQRQRMRKEAELRQEALGEGRSSAAVAHEVWVRRKKEEALRSRGKSRKGGEADKRDATREAKEAAWEAWLERKHKGEVAQLDSHLREERQLLLSLRQKKQPTVTPC</sequence>
<feature type="repeat" description="ANK" evidence="1">
    <location>
        <begin position="158"/>
        <end position="190"/>
    </location>
</feature>
<accession>A0ABD0J0Z1</accession>
<dbReference type="PANTHER" id="PTHR22677">
    <property type="entry name" value="ANKYRIN REPEAT DOMAIN-CONTAINING PROTEIN 60"/>
    <property type="match status" value="1"/>
</dbReference>
<dbReference type="SUPFAM" id="SSF48403">
    <property type="entry name" value="Ankyrin repeat"/>
    <property type="match status" value="1"/>
</dbReference>
<dbReference type="PROSITE" id="PS50088">
    <property type="entry name" value="ANK_REPEAT"/>
    <property type="match status" value="1"/>
</dbReference>
<feature type="compositionally biased region" description="Low complexity" evidence="2">
    <location>
        <begin position="262"/>
        <end position="271"/>
    </location>
</feature>
<feature type="region of interest" description="Disordered" evidence="2">
    <location>
        <begin position="218"/>
        <end position="330"/>
    </location>
</feature>
<keyword evidence="1" id="KW-0040">ANK repeat</keyword>
<dbReference type="Gene3D" id="1.25.40.20">
    <property type="entry name" value="Ankyrin repeat-containing domain"/>
    <property type="match status" value="1"/>
</dbReference>
<evidence type="ECO:0000256" key="1">
    <source>
        <dbReference type="PROSITE-ProRule" id="PRU00023"/>
    </source>
</evidence>